<dbReference type="SUPFAM" id="SSF56553">
    <property type="entry name" value="Insert subdomain of RNA polymerase alpha subunit"/>
    <property type="match status" value="1"/>
</dbReference>
<name>A0AAD9WTQ8_9ROSI</name>
<evidence type="ECO:0000256" key="3">
    <source>
        <dbReference type="ARBA" id="ARBA00023274"/>
    </source>
</evidence>
<keyword evidence="2" id="KW-0689">Ribosomal protein</keyword>
<evidence type="ECO:0000313" key="4">
    <source>
        <dbReference type="EMBL" id="KAK2642000.1"/>
    </source>
</evidence>
<comment type="caution">
    <text evidence="4">The sequence shown here is derived from an EMBL/GenBank/DDBJ whole genome shotgun (WGS) entry which is preliminary data.</text>
</comment>
<dbReference type="PANTHER" id="PTHR11759">
    <property type="entry name" value="40S RIBOSOMAL PROTEIN S14/30S RIBOSOMAL PROTEIN S11"/>
    <property type="match status" value="1"/>
</dbReference>
<sequence>MKNIYKKEVTNPHQRRLRLAIARTKLQIKGADQYQRRLRLETVREINHCDSYRCTGSSYFLVLRQYLLIQGYKKRNAIRVVTDQGMQRVEVMIKGLGLERDATLRAIRRSGILLSFVRDVTLMPHNGCRPPKKSPGYVTAQDILLPPSMKIVDNMHNIANLTEPTDFCIRLQIEKNQGYNIKTPNNFQDGSYLIDAIFMPI</sequence>
<accession>A0AAD9WTQ8</accession>
<evidence type="ECO:0000256" key="2">
    <source>
        <dbReference type="ARBA" id="ARBA00022980"/>
    </source>
</evidence>
<dbReference type="GO" id="GO:0005840">
    <property type="term" value="C:ribosome"/>
    <property type="evidence" value="ECO:0007669"/>
    <property type="project" value="UniProtKB-KW"/>
</dbReference>
<dbReference type="Pfam" id="PF00411">
    <property type="entry name" value="Ribosomal_S11"/>
    <property type="match status" value="1"/>
</dbReference>
<evidence type="ECO:0008006" key="6">
    <source>
        <dbReference type="Google" id="ProtNLM"/>
    </source>
</evidence>
<dbReference type="GO" id="GO:0006412">
    <property type="term" value="P:translation"/>
    <property type="evidence" value="ECO:0007669"/>
    <property type="project" value="InterPro"/>
</dbReference>
<dbReference type="GO" id="GO:0003899">
    <property type="term" value="F:DNA-directed RNA polymerase activity"/>
    <property type="evidence" value="ECO:0007669"/>
    <property type="project" value="InterPro"/>
</dbReference>
<dbReference type="Proteomes" id="UP001280121">
    <property type="component" value="Unassembled WGS sequence"/>
</dbReference>
<dbReference type="InterPro" id="IPR036967">
    <property type="entry name" value="Ribosomal_uS11_sf"/>
</dbReference>
<dbReference type="Gene3D" id="3.30.420.80">
    <property type="entry name" value="Ribosomal protein S11"/>
    <property type="match status" value="1"/>
</dbReference>
<organism evidence="4 5">
    <name type="scientific">Dipteronia dyeriana</name>
    <dbReference type="NCBI Taxonomy" id="168575"/>
    <lineage>
        <taxon>Eukaryota</taxon>
        <taxon>Viridiplantae</taxon>
        <taxon>Streptophyta</taxon>
        <taxon>Embryophyta</taxon>
        <taxon>Tracheophyta</taxon>
        <taxon>Spermatophyta</taxon>
        <taxon>Magnoliopsida</taxon>
        <taxon>eudicotyledons</taxon>
        <taxon>Gunneridae</taxon>
        <taxon>Pentapetalae</taxon>
        <taxon>rosids</taxon>
        <taxon>malvids</taxon>
        <taxon>Sapindales</taxon>
        <taxon>Sapindaceae</taxon>
        <taxon>Hippocastanoideae</taxon>
        <taxon>Acereae</taxon>
        <taxon>Dipteronia</taxon>
    </lineage>
</organism>
<dbReference type="GO" id="GO:0003735">
    <property type="term" value="F:structural constituent of ribosome"/>
    <property type="evidence" value="ECO:0007669"/>
    <property type="project" value="InterPro"/>
</dbReference>
<dbReference type="AlphaFoldDB" id="A0AAD9WTQ8"/>
<keyword evidence="5" id="KW-1185">Reference proteome</keyword>
<dbReference type="InterPro" id="IPR001971">
    <property type="entry name" value="Ribosomal_uS11"/>
</dbReference>
<protein>
    <recommendedName>
        <fullName evidence="6">Ribosomal protein S4</fullName>
    </recommendedName>
</protein>
<dbReference type="SUPFAM" id="SSF53137">
    <property type="entry name" value="Translational machinery components"/>
    <property type="match status" value="1"/>
</dbReference>
<dbReference type="InterPro" id="IPR036643">
    <property type="entry name" value="RNApol_insert_sf"/>
</dbReference>
<keyword evidence="3" id="KW-0687">Ribonucleoprotein</keyword>
<dbReference type="GO" id="GO:0006351">
    <property type="term" value="P:DNA-templated transcription"/>
    <property type="evidence" value="ECO:0007669"/>
    <property type="project" value="InterPro"/>
</dbReference>
<comment type="similarity">
    <text evidence="1">Belongs to the universal ribosomal protein uS11 family.</text>
</comment>
<gene>
    <name evidence="4" type="ORF">Ddye_023763</name>
</gene>
<dbReference type="GO" id="GO:0046983">
    <property type="term" value="F:protein dimerization activity"/>
    <property type="evidence" value="ECO:0007669"/>
    <property type="project" value="InterPro"/>
</dbReference>
<dbReference type="EMBL" id="JANJYI010000007">
    <property type="protein sequence ID" value="KAK2642000.1"/>
    <property type="molecule type" value="Genomic_DNA"/>
</dbReference>
<evidence type="ECO:0000313" key="5">
    <source>
        <dbReference type="Proteomes" id="UP001280121"/>
    </source>
</evidence>
<evidence type="ECO:0000256" key="1">
    <source>
        <dbReference type="ARBA" id="ARBA00006194"/>
    </source>
</evidence>
<proteinExistence type="inferred from homology"/>
<reference evidence="4" key="1">
    <citation type="journal article" date="2023" name="Plant J.">
        <title>Genome sequences and population genomics provide insights into the demographic history, inbreeding, and mutation load of two 'living fossil' tree species of Dipteronia.</title>
        <authorList>
            <person name="Feng Y."/>
            <person name="Comes H.P."/>
            <person name="Chen J."/>
            <person name="Zhu S."/>
            <person name="Lu R."/>
            <person name="Zhang X."/>
            <person name="Li P."/>
            <person name="Qiu J."/>
            <person name="Olsen K.M."/>
            <person name="Qiu Y."/>
        </authorList>
    </citation>
    <scope>NUCLEOTIDE SEQUENCE</scope>
    <source>
        <strain evidence="4">KIB01</strain>
    </source>
</reference>
<dbReference type="GO" id="GO:1990904">
    <property type="term" value="C:ribonucleoprotein complex"/>
    <property type="evidence" value="ECO:0007669"/>
    <property type="project" value="UniProtKB-KW"/>
</dbReference>